<dbReference type="Proteomes" id="UP000630097">
    <property type="component" value="Unassembled WGS sequence"/>
</dbReference>
<organism evidence="2 3">
    <name type="scientific">Planotetraspora kaengkrachanensis</name>
    <dbReference type="NCBI Taxonomy" id="575193"/>
    <lineage>
        <taxon>Bacteria</taxon>
        <taxon>Bacillati</taxon>
        <taxon>Actinomycetota</taxon>
        <taxon>Actinomycetes</taxon>
        <taxon>Streptosporangiales</taxon>
        <taxon>Streptosporangiaceae</taxon>
        <taxon>Planotetraspora</taxon>
    </lineage>
</organism>
<name>A0A8J3LUB7_9ACTN</name>
<sequence length="296" mass="31545">MATGRVDIVEQNPRGPRWVGTLVLVALLALPLIGILADRETSRPVPIVTPVPLRNAISVTPNAVYPTASDQGDMRTMRVAFPDGSKAAITYPADLNLSSLGVRPYVSGTLAGDADGDASEFRSLTAPLYGEAETAAGRPMIRRLTGNVTVWPGPLGVDSAGSVLLFAFGDWRIALQDTSAGMTFEQRLAWAEHLHGSLTPDGFLTLSADGPVRLSRPGQTREGVLVGPQLWLGGLSRRMLVLAPIPDCERASKARVVLDSRHPISGSVCRGGFYLAASGDEEFVRSALKDVRVRPQ</sequence>
<evidence type="ECO:0000313" key="2">
    <source>
        <dbReference type="EMBL" id="GIG78382.1"/>
    </source>
</evidence>
<dbReference type="RefSeq" id="WP_203881853.1">
    <property type="nucleotide sequence ID" value="NZ_BAABHH010000006.1"/>
</dbReference>
<accession>A0A8J3LUB7</accession>
<proteinExistence type="predicted"/>
<feature type="transmembrane region" description="Helical" evidence="1">
    <location>
        <begin position="18"/>
        <end position="37"/>
    </location>
</feature>
<keyword evidence="1" id="KW-0472">Membrane</keyword>
<protein>
    <submittedName>
        <fullName evidence="2">Uncharacterized protein</fullName>
    </submittedName>
</protein>
<keyword evidence="1" id="KW-0812">Transmembrane</keyword>
<dbReference type="EMBL" id="BONV01000004">
    <property type="protein sequence ID" value="GIG78382.1"/>
    <property type="molecule type" value="Genomic_DNA"/>
</dbReference>
<keyword evidence="1" id="KW-1133">Transmembrane helix</keyword>
<dbReference type="AlphaFoldDB" id="A0A8J3LUB7"/>
<gene>
    <name evidence="2" type="ORF">Pka01_15090</name>
</gene>
<keyword evidence="3" id="KW-1185">Reference proteome</keyword>
<comment type="caution">
    <text evidence="2">The sequence shown here is derived from an EMBL/GenBank/DDBJ whole genome shotgun (WGS) entry which is preliminary data.</text>
</comment>
<evidence type="ECO:0000313" key="3">
    <source>
        <dbReference type="Proteomes" id="UP000630097"/>
    </source>
</evidence>
<evidence type="ECO:0000256" key="1">
    <source>
        <dbReference type="SAM" id="Phobius"/>
    </source>
</evidence>
<reference evidence="2 3" key="1">
    <citation type="submission" date="2021-01" db="EMBL/GenBank/DDBJ databases">
        <title>Whole genome shotgun sequence of Planotetraspora kaengkrachanensis NBRC 104272.</title>
        <authorList>
            <person name="Komaki H."/>
            <person name="Tamura T."/>
        </authorList>
    </citation>
    <scope>NUCLEOTIDE SEQUENCE [LARGE SCALE GENOMIC DNA]</scope>
    <source>
        <strain evidence="2 3">NBRC 104272</strain>
    </source>
</reference>